<organism evidence="1 2">
    <name type="scientific">Bacillus thuringiensis subsp. jegathesan</name>
    <dbReference type="NCBI Taxonomy" id="56955"/>
    <lineage>
        <taxon>Bacteria</taxon>
        <taxon>Bacillati</taxon>
        <taxon>Bacillota</taxon>
        <taxon>Bacilli</taxon>
        <taxon>Bacillales</taxon>
        <taxon>Bacillaceae</taxon>
        <taxon>Bacillus</taxon>
        <taxon>Bacillus cereus group</taxon>
    </lineage>
</organism>
<accession>A0A9X6MP05</accession>
<name>A0A9X6MP05_BACTJ</name>
<evidence type="ECO:0000313" key="2">
    <source>
        <dbReference type="Proteomes" id="UP000194853"/>
    </source>
</evidence>
<gene>
    <name evidence="1" type="ORF">BK750_00095</name>
</gene>
<dbReference type="EMBL" id="MOOS01000002">
    <property type="protein sequence ID" value="OUB78423.1"/>
    <property type="molecule type" value="Genomic_DNA"/>
</dbReference>
<proteinExistence type="predicted"/>
<reference evidence="1 2" key="1">
    <citation type="submission" date="2016-10" db="EMBL/GenBank/DDBJ databases">
        <title>Comparative genomics of Bacillus thuringiensis reveals a path to pathogens against multiple invertebrate hosts.</title>
        <authorList>
            <person name="Zheng J."/>
            <person name="Gao Q."/>
            <person name="Liu H."/>
            <person name="Peng D."/>
            <person name="Ruan L."/>
            <person name="Sun M."/>
        </authorList>
    </citation>
    <scope>NUCLEOTIDE SEQUENCE [LARGE SCALE GENOMIC DNA]</scope>
    <source>
        <strain evidence="1">BGSC 4CF1</strain>
    </source>
</reference>
<evidence type="ECO:0000313" key="1">
    <source>
        <dbReference type="EMBL" id="OUB78423.1"/>
    </source>
</evidence>
<sequence length="95" mass="11328">MIKKIGYLKFKKSKGNYYVYLVKSVRESGVKKDITLYKFGRLESALENMFEWRNEFELFPKELLKMGYTWEDLHEWVTTLETGYSPKGTKLCIVN</sequence>
<dbReference type="RefSeq" id="WP_086403532.1">
    <property type="nucleotide sequence ID" value="NZ_MOOS01000002.1"/>
</dbReference>
<dbReference type="AlphaFoldDB" id="A0A9X6MP05"/>
<comment type="caution">
    <text evidence="1">The sequence shown here is derived from an EMBL/GenBank/DDBJ whole genome shotgun (WGS) entry which is preliminary data.</text>
</comment>
<dbReference type="Proteomes" id="UP000194853">
    <property type="component" value="Unassembled WGS sequence"/>
</dbReference>
<protein>
    <submittedName>
        <fullName evidence="1">Uncharacterized protein</fullName>
    </submittedName>
</protein>